<reference evidence="3" key="1">
    <citation type="submission" date="2017-08" db="EMBL/GenBank/DDBJ databases">
        <authorList>
            <person name="Grouzdev D.S."/>
            <person name="Gaisin V.A."/>
            <person name="Rysina M.S."/>
            <person name="Gorlenko V.M."/>
        </authorList>
    </citation>
    <scope>NUCLEOTIDE SEQUENCE [LARGE SCALE GENOMIC DNA]</scope>
    <source>
        <strain evidence="3">Kir15-3F</strain>
    </source>
</reference>
<dbReference type="Proteomes" id="UP000220527">
    <property type="component" value="Unassembled WGS sequence"/>
</dbReference>
<dbReference type="AlphaFoldDB" id="A0A2A6RFZ8"/>
<comment type="caution">
    <text evidence="2">The sequence shown here is derived from an EMBL/GenBank/DDBJ whole genome shotgun (WGS) entry which is preliminary data.</text>
</comment>
<name>A0A2A6RFZ8_9CHLR</name>
<organism evidence="2 3">
    <name type="scientific">Candidatus Viridilinea mediisalina</name>
    <dbReference type="NCBI Taxonomy" id="2024553"/>
    <lineage>
        <taxon>Bacteria</taxon>
        <taxon>Bacillati</taxon>
        <taxon>Chloroflexota</taxon>
        <taxon>Chloroflexia</taxon>
        <taxon>Chloroflexales</taxon>
        <taxon>Chloroflexineae</taxon>
        <taxon>Oscillochloridaceae</taxon>
        <taxon>Candidatus Viridilinea</taxon>
    </lineage>
</organism>
<feature type="transmembrane region" description="Helical" evidence="1">
    <location>
        <begin position="20"/>
        <end position="39"/>
    </location>
</feature>
<dbReference type="EMBL" id="NQWI01000107">
    <property type="protein sequence ID" value="PDW01808.1"/>
    <property type="molecule type" value="Genomic_DNA"/>
</dbReference>
<evidence type="ECO:0000313" key="3">
    <source>
        <dbReference type="Proteomes" id="UP000220527"/>
    </source>
</evidence>
<feature type="transmembrane region" description="Helical" evidence="1">
    <location>
        <begin position="51"/>
        <end position="71"/>
    </location>
</feature>
<proteinExistence type="predicted"/>
<keyword evidence="1" id="KW-0472">Membrane</keyword>
<evidence type="ECO:0000313" key="2">
    <source>
        <dbReference type="EMBL" id="PDW01808.1"/>
    </source>
</evidence>
<keyword evidence="3" id="KW-1185">Reference proteome</keyword>
<sequence length="93" mass="10445">MGVSVLGDAVYSRVIGLLPTSYFLLPTSCFLLPTSYFLLPTSYFLLPTSYFLLPTSYFLLPASYFLLPTLLHPRQLLGNHALIKLLKERLGFA</sequence>
<gene>
    <name evidence="2" type="ORF">CJ255_17250</name>
</gene>
<evidence type="ECO:0000256" key="1">
    <source>
        <dbReference type="SAM" id="Phobius"/>
    </source>
</evidence>
<protein>
    <submittedName>
        <fullName evidence="2">Uncharacterized protein</fullName>
    </submittedName>
</protein>
<accession>A0A2A6RFZ8</accession>
<keyword evidence="1" id="KW-0812">Transmembrane</keyword>
<keyword evidence="1" id="KW-1133">Transmembrane helix</keyword>